<dbReference type="Proteomes" id="UP000738376">
    <property type="component" value="Unassembled WGS sequence"/>
</dbReference>
<evidence type="ECO:0000313" key="3">
    <source>
        <dbReference type="Proteomes" id="UP000738376"/>
    </source>
</evidence>
<comment type="caution">
    <text evidence="2">The sequence shown here is derived from an EMBL/GenBank/DDBJ whole genome shotgun (WGS) entry which is preliminary data.</text>
</comment>
<dbReference type="EMBL" id="JAAVJL010000001">
    <property type="protein sequence ID" value="NMF56990.1"/>
    <property type="molecule type" value="Genomic_DNA"/>
</dbReference>
<protein>
    <recommendedName>
        <fullName evidence="4">Type II secretion system protein GspC N-terminal domain-containing protein</fullName>
    </recommendedName>
</protein>
<evidence type="ECO:0000313" key="2">
    <source>
        <dbReference type="EMBL" id="NMF56990.1"/>
    </source>
</evidence>
<feature type="region of interest" description="Disordered" evidence="1">
    <location>
        <begin position="259"/>
        <end position="292"/>
    </location>
</feature>
<dbReference type="RefSeq" id="WP_169362077.1">
    <property type="nucleotide sequence ID" value="NZ_JAAVJL010000001.1"/>
</dbReference>
<name>A0ABX1LLJ7_9CYAN</name>
<organism evidence="2 3">
    <name type="scientific">Pseudanabaena yagii GIHE-NHR1</name>
    <dbReference type="NCBI Taxonomy" id="2722753"/>
    <lineage>
        <taxon>Bacteria</taxon>
        <taxon>Bacillati</taxon>
        <taxon>Cyanobacteriota</taxon>
        <taxon>Cyanophyceae</taxon>
        <taxon>Pseudanabaenales</taxon>
        <taxon>Pseudanabaenaceae</taxon>
        <taxon>Pseudanabaena</taxon>
        <taxon>Pseudanabaena yagii</taxon>
    </lineage>
</organism>
<sequence length="368" mass="39561">MMQDTDKNQFYVTQDVDAYTDNVDNLMDDLFGEVESTLHVDYAKQRSPKAKKAQKQSAPYASAKASSSDIVAISKIEPEHRDVATSKDTVNITKLNLADISLPPISKQDVLWIQPYIMRNPEPPSNIPPTPPESVVQKPNLLDRILLVAACSSALLAAVMWTINHGIWLGRQSVAVIPANSKIAPDNKPFADEIKRMLSDITDKNRAIAANSNGNIGSNLPLMAAPLVGNMPLSVAPNPFANGNQPMYVPVYQPPNLASSNTSNAPSPLALPPLTANNSIDASNPPTSAKPNSTFTQAAAPMPSYTLIGVLDLGDRSTAMFDMNGSVQSVGLGKAIGNTGWFLARVSQQEVVAKRGRETKTIFVGQKF</sequence>
<proteinExistence type="predicted"/>
<accession>A0ABX1LLJ7</accession>
<gene>
    <name evidence="2" type="ORF">HC246_02915</name>
</gene>
<feature type="compositionally biased region" description="Low complexity" evidence="1">
    <location>
        <begin position="262"/>
        <end position="279"/>
    </location>
</feature>
<reference evidence="2 3" key="1">
    <citation type="submission" date="2020-03" db="EMBL/GenBank/DDBJ databases">
        <title>Draft Genome Sequence of 2-Methylisoborneol Producing Pseudanabaena yagii Strain GIHE-NHR1 Isolated from North Han River in South Korea.</title>
        <authorList>
            <person name="Jeong J."/>
        </authorList>
    </citation>
    <scope>NUCLEOTIDE SEQUENCE [LARGE SCALE GENOMIC DNA]</scope>
    <source>
        <strain evidence="2 3">GIHE-NHR1</strain>
    </source>
</reference>
<keyword evidence="3" id="KW-1185">Reference proteome</keyword>
<evidence type="ECO:0008006" key="4">
    <source>
        <dbReference type="Google" id="ProtNLM"/>
    </source>
</evidence>
<feature type="compositionally biased region" description="Polar residues" evidence="1">
    <location>
        <begin position="280"/>
        <end position="292"/>
    </location>
</feature>
<evidence type="ECO:0000256" key="1">
    <source>
        <dbReference type="SAM" id="MobiDB-lite"/>
    </source>
</evidence>